<sequence>MNKVYRVVWNVAAASWSAVAETAKGHTKGGGVAVAMAVAELPQSARPGRVFVAAAGSTYDGEVGTAIGASYLSRSGKWPVKVAADTSSRGADFGVAMHW</sequence>
<dbReference type="RefSeq" id="WP_136893347.1">
    <property type="nucleotide sequence ID" value="NZ_SWJE01000003.1"/>
</dbReference>
<comment type="caution">
    <text evidence="2">The sequence shown here is derived from an EMBL/GenBank/DDBJ whole genome shotgun (WGS) entry which is preliminary data.</text>
</comment>
<name>A0A4U1IC93_9BURK</name>
<dbReference type="SUPFAM" id="SSF54523">
    <property type="entry name" value="Pili subunits"/>
    <property type="match status" value="1"/>
</dbReference>
<reference evidence="2 3" key="1">
    <citation type="submission" date="2019-04" db="EMBL/GenBank/DDBJ databases">
        <title>Trinickia sp. 7GSK02, isolated from subtropical forest soil.</title>
        <authorList>
            <person name="Gao Z.-H."/>
            <person name="Qiu L.-H."/>
        </authorList>
    </citation>
    <scope>NUCLEOTIDE SEQUENCE [LARGE SCALE GENOMIC DNA]</scope>
    <source>
        <strain evidence="2 3">7GSK02</strain>
    </source>
</reference>
<dbReference type="InterPro" id="IPR024973">
    <property type="entry name" value="ESPR"/>
</dbReference>
<dbReference type="AlphaFoldDB" id="A0A4U1IC93"/>
<protein>
    <recommendedName>
        <fullName evidence="1">ESPR domain-containing protein</fullName>
    </recommendedName>
</protein>
<evidence type="ECO:0000313" key="2">
    <source>
        <dbReference type="EMBL" id="TKC91233.1"/>
    </source>
</evidence>
<dbReference type="GO" id="GO:0009986">
    <property type="term" value="C:cell surface"/>
    <property type="evidence" value="ECO:0007669"/>
    <property type="project" value="UniProtKB-SubCell"/>
</dbReference>
<gene>
    <name evidence="2" type="ORF">FAZ69_05650</name>
</gene>
<dbReference type="EMBL" id="SWJE01000003">
    <property type="protein sequence ID" value="TKC91233.1"/>
    <property type="molecule type" value="Genomic_DNA"/>
</dbReference>
<dbReference type="Gene3D" id="3.30.1300.30">
    <property type="entry name" value="GSPII I/J protein-like"/>
    <property type="match status" value="1"/>
</dbReference>
<dbReference type="InterPro" id="IPR045584">
    <property type="entry name" value="Pilin-like"/>
</dbReference>
<dbReference type="GO" id="GO:0009279">
    <property type="term" value="C:cell outer membrane"/>
    <property type="evidence" value="ECO:0007669"/>
    <property type="project" value="UniProtKB-SubCell"/>
</dbReference>
<keyword evidence="3" id="KW-1185">Reference proteome</keyword>
<dbReference type="Pfam" id="PF13018">
    <property type="entry name" value="ESPR"/>
    <property type="match status" value="1"/>
</dbReference>
<accession>A0A4U1IC93</accession>
<dbReference type="Proteomes" id="UP000305539">
    <property type="component" value="Unassembled WGS sequence"/>
</dbReference>
<evidence type="ECO:0000259" key="1">
    <source>
        <dbReference type="Pfam" id="PF13018"/>
    </source>
</evidence>
<evidence type="ECO:0000313" key="3">
    <source>
        <dbReference type="Proteomes" id="UP000305539"/>
    </source>
</evidence>
<organism evidence="2 3">
    <name type="scientific">Trinickia terrae</name>
    <dbReference type="NCBI Taxonomy" id="2571161"/>
    <lineage>
        <taxon>Bacteria</taxon>
        <taxon>Pseudomonadati</taxon>
        <taxon>Pseudomonadota</taxon>
        <taxon>Betaproteobacteria</taxon>
        <taxon>Burkholderiales</taxon>
        <taxon>Burkholderiaceae</taxon>
        <taxon>Trinickia</taxon>
    </lineage>
</organism>
<feature type="domain" description="ESPR" evidence="1">
    <location>
        <begin position="1"/>
        <end position="45"/>
    </location>
</feature>
<proteinExistence type="predicted"/>